<evidence type="ECO:0000313" key="1">
    <source>
        <dbReference type="EMBL" id="KAJ1949317.1"/>
    </source>
</evidence>
<evidence type="ECO:0000313" key="2">
    <source>
        <dbReference type="Proteomes" id="UP001150603"/>
    </source>
</evidence>
<keyword evidence="2" id="KW-1185">Reference proteome</keyword>
<dbReference type="EMBL" id="JANBPW010000487">
    <property type="protein sequence ID" value="KAJ1949317.1"/>
    <property type="molecule type" value="Genomic_DNA"/>
</dbReference>
<sequence length="87" mass="9325">MQLAFISPGCATTCQVLSVFGIIFLLILGFLFKAEVHELTSSTEDPADPKAVGHACFVAAGIYAAFLVCCTCQNAVRSADTRRARRL</sequence>
<gene>
    <name evidence="1" type="ORF">FBU59_001196</name>
</gene>
<name>A0ACC1JEY3_9FUNG</name>
<proteinExistence type="predicted"/>
<accession>A0ACC1JEY3</accession>
<protein>
    <submittedName>
        <fullName evidence="1">Uncharacterized protein</fullName>
    </submittedName>
</protein>
<reference evidence="1" key="1">
    <citation type="submission" date="2022-07" db="EMBL/GenBank/DDBJ databases">
        <title>Phylogenomic reconstructions and comparative analyses of Kickxellomycotina fungi.</title>
        <authorList>
            <person name="Reynolds N.K."/>
            <person name="Stajich J.E."/>
            <person name="Barry K."/>
            <person name="Grigoriev I.V."/>
            <person name="Crous P."/>
            <person name="Smith M.E."/>
        </authorList>
    </citation>
    <scope>NUCLEOTIDE SEQUENCE</scope>
    <source>
        <strain evidence="1">NRRL 5244</strain>
    </source>
</reference>
<comment type="caution">
    <text evidence="1">The sequence shown here is derived from an EMBL/GenBank/DDBJ whole genome shotgun (WGS) entry which is preliminary data.</text>
</comment>
<organism evidence="1 2">
    <name type="scientific">Linderina macrospora</name>
    <dbReference type="NCBI Taxonomy" id="4868"/>
    <lineage>
        <taxon>Eukaryota</taxon>
        <taxon>Fungi</taxon>
        <taxon>Fungi incertae sedis</taxon>
        <taxon>Zoopagomycota</taxon>
        <taxon>Kickxellomycotina</taxon>
        <taxon>Kickxellomycetes</taxon>
        <taxon>Kickxellales</taxon>
        <taxon>Kickxellaceae</taxon>
        <taxon>Linderina</taxon>
    </lineage>
</organism>
<dbReference type="Proteomes" id="UP001150603">
    <property type="component" value="Unassembled WGS sequence"/>
</dbReference>